<dbReference type="Gene3D" id="3.40.980.20">
    <property type="entry name" value="Four-carbon acid sugar kinase, nucleotide binding domain"/>
    <property type="match status" value="1"/>
</dbReference>
<evidence type="ECO:0000256" key="3">
    <source>
        <dbReference type="ARBA" id="ARBA00022741"/>
    </source>
</evidence>
<evidence type="ECO:0000313" key="10">
    <source>
        <dbReference type="Proteomes" id="UP001242480"/>
    </source>
</evidence>
<dbReference type="RefSeq" id="WP_307270678.1">
    <property type="nucleotide sequence ID" value="NZ_JAUSVX010000002.1"/>
</dbReference>
<organism evidence="9 10">
    <name type="scientific">Labrys wisconsinensis</name>
    <dbReference type="NCBI Taxonomy" id="425677"/>
    <lineage>
        <taxon>Bacteria</taxon>
        <taxon>Pseudomonadati</taxon>
        <taxon>Pseudomonadota</taxon>
        <taxon>Alphaproteobacteria</taxon>
        <taxon>Hyphomicrobiales</taxon>
        <taxon>Xanthobacteraceae</taxon>
        <taxon>Labrys</taxon>
    </lineage>
</organism>
<dbReference type="Gene3D" id="3.40.50.10840">
    <property type="entry name" value="Putative sugar-binding, N-terminal domain"/>
    <property type="match status" value="2"/>
</dbReference>
<dbReference type="EMBL" id="JAUSVX010000002">
    <property type="protein sequence ID" value="MDQ0468880.1"/>
    <property type="molecule type" value="Genomic_DNA"/>
</dbReference>
<sequence length="382" mass="38532">MAASRQPLRLLADDLTGALDSAAAFASAAEPVAVVWRGDVPGHGPLAVDSRSRELSAAAAREAVAALAPALWSEGDRLAFKKVDSLLRGQEAAELATILALLHPGHCIVAPAFPAQGRLTRAGRQGVATDGGWRPLPGDLAADLERAGHAVIRTGAGASVPTGVSFWDAETDADLDAVVAAAEGLDDVLWVGSGGLAAALARARGIERPAALPAALRRPVLGLVGSEHAAIRAQLARLGALHRTLATSGRPLAASGADDGEIARLLTLGGVAFASLDLPEDLSRRDAAATIEARFAGLLGRLAAPGTLFAAGGETLRGLTDALGAERLDVTGDIVPGVARSILRGGRWDGVAVVSKSGAFGGPDLLRHLLAAEPATTAGAPA</sequence>
<dbReference type="Pfam" id="PF17042">
    <property type="entry name" value="NBD_C"/>
    <property type="match status" value="1"/>
</dbReference>
<dbReference type="Proteomes" id="UP001242480">
    <property type="component" value="Unassembled WGS sequence"/>
</dbReference>
<keyword evidence="4" id="KW-0418">Kinase</keyword>
<dbReference type="InterPro" id="IPR037051">
    <property type="entry name" value="4-carb_acid_sugar_kinase_N_sf"/>
</dbReference>
<evidence type="ECO:0000256" key="5">
    <source>
        <dbReference type="ARBA" id="ARBA00022840"/>
    </source>
</evidence>
<feature type="domain" description="Four-carbon acid sugar kinase N-terminal" evidence="7">
    <location>
        <begin position="10"/>
        <end position="127"/>
    </location>
</feature>
<name>A0ABU0J3N5_9HYPH</name>
<keyword evidence="3" id="KW-0547">Nucleotide-binding</keyword>
<keyword evidence="10" id="KW-1185">Reference proteome</keyword>
<reference evidence="9 10" key="1">
    <citation type="submission" date="2023-07" db="EMBL/GenBank/DDBJ databases">
        <title>Genomic Encyclopedia of Type Strains, Phase IV (KMG-IV): sequencing the most valuable type-strain genomes for metagenomic binning, comparative biology and taxonomic classification.</title>
        <authorList>
            <person name="Goeker M."/>
        </authorList>
    </citation>
    <scope>NUCLEOTIDE SEQUENCE [LARGE SCALE GENOMIC DNA]</scope>
    <source>
        <strain evidence="9 10">DSM 19619</strain>
    </source>
</reference>
<comment type="caution">
    <text evidence="9">The sequence shown here is derived from an EMBL/GenBank/DDBJ whole genome shotgun (WGS) entry which is preliminary data.</text>
</comment>
<keyword evidence="2" id="KW-0808">Transferase</keyword>
<accession>A0ABU0J3N5</accession>
<keyword evidence="6" id="KW-0119">Carbohydrate metabolism</keyword>
<evidence type="ECO:0000313" key="9">
    <source>
        <dbReference type="EMBL" id="MDQ0468880.1"/>
    </source>
</evidence>
<keyword evidence="5" id="KW-0067">ATP-binding</keyword>
<evidence type="ECO:0000256" key="6">
    <source>
        <dbReference type="ARBA" id="ARBA00023277"/>
    </source>
</evidence>
<dbReference type="InterPro" id="IPR042213">
    <property type="entry name" value="NBD_C_sf"/>
</dbReference>
<dbReference type="Pfam" id="PF07005">
    <property type="entry name" value="SBD_N"/>
    <property type="match status" value="1"/>
</dbReference>
<dbReference type="SUPFAM" id="SSF142764">
    <property type="entry name" value="YgbK-like"/>
    <property type="match status" value="1"/>
</dbReference>
<evidence type="ECO:0000259" key="8">
    <source>
        <dbReference type="Pfam" id="PF17042"/>
    </source>
</evidence>
<protein>
    <submittedName>
        <fullName evidence="9">Uncharacterized protein YgbK (DUF1537 family)</fullName>
    </submittedName>
</protein>
<evidence type="ECO:0000256" key="4">
    <source>
        <dbReference type="ARBA" id="ARBA00022777"/>
    </source>
</evidence>
<dbReference type="InterPro" id="IPR010737">
    <property type="entry name" value="4-carb_acid_sugar_kinase_N"/>
</dbReference>
<proteinExistence type="inferred from homology"/>
<gene>
    <name evidence="9" type="ORF">QO011_001880</name>
</gene>
<evidence type="ECO:0000256" key="1">
    <source>
        <dbReference type="ARBA" id="ARBA00005715"/>
    </source>
</evidence>
<evidence type="ECO:0000256" key="2">
    <source>
        <dbReference type="ARBA" id="ARBA00022679"/>
    </source>
</evidence>
<evidence type="ECO:0000259" key="7">
    <source>
        <dbReference type="Pfam" id="PF07005"/>
    </source>
</evidence>
<feature type="domain" description="Four-carbon acid sugar kinase nucleotide binding" evidence="8">
    <location>
        <begin position="281"/>
        <end position="366"/>
    </location>
</feature>
<comment type="similarity">
    <text evidence="1">Belongs to the four-carbon acid sugar kinase family.</text>
</comment>
<dbReference type="InterPro" id="IPR031475">
    <property type="entry name" value="NBD_C"/>
</dbReference>